<evidence type="ECO:0000313" key="2">
    <source>
        <dbReference type="EMBL" id="AXK39313.1"/>
    </source>
</evidence>
<dbReference type="PANTHER" id="PTHR34383:SF3">
    <property type="entry name" value="POLYPHOSPHATE:AMP PHOSPHOTRANSFERASE"/>
    <property type="match status" value="1"/>
</dbReference>
<dbReference type="InterPro" id="IPR022488">
    <property type="entry name" value="PPK2-related"/>
</dbReference>
<feature type="domain" description="Polyphosphate kinase-2-related" evidence="1">
    <location>
        <begin position="121"/>
        <end position="153"/>
    </location>
</feature>
<name>A0A345Y5W1_9NEIS</name>
<protein>
    <recommendedName>
        <fullName evidence="1">Polyphosphate kinase-2-related domain-containing protein</fullName>
    </recommendedName>
</protein>
<dbReference type="RefSeq" id="WP_115433248.1">
    <property type="nucleotide sequence ID" value="NZ_CP031337.1"/>
</dbReference>
<dbReference type="PANTHER" id="PTHR34383">
    <property type="entry name" value="POLYPHOSPHATE:AMP PHOSPHOTRANSFERASE-RELATED"/>
    <property type="match status" value="1"/>
</dbReference>
<evidence type="ECO:0000313" key="3">
    <source>
        <dbReference type="Proteomes" id="UP000254537"/>
    </source>
</evidence>
<dbReference type="OrthoDB" id="9775224at2"/>
<gene>
    <name evidence="2" type="ORF">DWG20_07650</name>
</gene>
<dbReference type="EMBL" id="CP031337">
    <property type="protein sequence ID" value="AXK39313.1"/>
    <property type="molecule type" value="Genomic_DNA"/>
</dbReference>
<dbReference type="InterPro" id="IPR027417">
    <property type="entry name" value="P-loop_NTPase"/>
</dbReference>
<reference evidence="2 3" key="1">
    <citation type="submission" date="2018-07" db="EMBL/GenBank/DDBJ databases">
        <title>Crenobacter cavernae sp. nov., isolated from a karst cave.</title>
        <authorList>
            <person name="Zhu H."/>
        </authorList>
    </citation>
    <scope>NUCLEOTIDE SEQUENCE [LARGE SCALE GENOMIC DNA]</scope>
    <source>
        <strain evidence="2 3">K1W11S-77</strain>
    </source>
</reference>
<dbReference type="KEGG" id="ccah:DWG20_07650"/>
<dbReference type="Pfam" id="PF03976">
    <property type="entry name" value="PPK2"/>
    <property type="match status" value="2"/>
</dbReference>
<sequence>MFESAEIGHAIAKETFLREAPKLREALLDAQYELKERGDFPLLILIHGFDGAGRGETMNLVNEWLDPRLIRTVAFDAPDDEEKAQPWLWHFWRHVPGRGGITLFDRSGYGRVLVERVEGCTGTDKAPWHLIEANNKYHARIKVLEILCRALAARLGG</sequence>
<organism evidence="2 3">
    <name type="scientific">Crenobacter cavernae</name>
    <dbReference type="NCBI Taxonomy" id="2290923"/>
    <lineage>
        <taxon>Bacteria</taxon>
        <taxon>Pseudomonadati</taxon>
        <taxon>Pseudomonadota</taxon>
        <taxon>Betaproteobacteria</taxon>
        <taxon>Neisseriales</taxon>
        <taxon>Neisseriaceae</taxon>
        <taxon>Crenobacter</taxon>
    </lineage>
</organism>
<accession>A0A345Y5W1</accession>
<feature type="domain" description="Polyphosphate kinase-2-related" evidence="1">
    <location>
        <begin position="13"/>
        <end position="120"/>
    </location>
</feature>
<dbReference type="SUPFAM" id="SSF52540">
    <property type="entry name" value="P-loop containing nucleoside triphosphate hydrolases"/>
    <property type="match status" value="1"/>
</dbReference>
<proteinExistence type="predicted"/>
<dbReference type="Proteomes" id="UP000254537">
    <property type="component" value="Chromosome"/>
</dbReference>
<evidence type="ECO:0000259" key="1">
    <source>
        <dbReference type="Pfam" id="PF03976"/>
    </source>
</evidence>
<dbReference type="Gene3D" id="3.40.50.300">
    <property type="entry name" value="P-loop containing nucleotide triphosphate hydrolases"/>
    <property type="match status" value="2"/>
</dbReference>
<dbReference type="AlphaFoldDB" id="A0A345Y5W1"/>